<accession>A0A919LWS7</accession>
<evidence type="ECO:0000313" key="3">
    <source>
        <dbReference type="Proteomes" id="UP000655094"/>
    </source>
</evidence>
<keyword evidence="1" id="KW-1133">Transmembrane helix</keyword>
<feature type="transmembrane region" description="Helical" evidence="1">
    <location>
        <begin position="118"/>
        <end position="138"/>
    </location>
</feature>
<dbReference type="EMBL" id="BNFF01000001">
    <property type="protein sequence ID" value="GHK50697.1"/>
    <property type="molecule type" value="Genomic_DNA"/>
</dbReference>
<evidence type="ECO:0000256" key="1">
    <source>
        <dbReference type="SAM" id="Phobius"/>
    </source>
</evidence>
<comment type="caution">
    <text evidence="2">The sequence shown here is derived from an EMBL/GenBank/DDBJ whole genome shotgun (WGS) entry which is preliminary data.</text>
</comment>
<keyword evidence="1" id="KW-0812">Transmembrane</keyword>
<keyword evidence="1" id="KW-0472">Membrane</keyword>
<protein>
    <submittedName>
        <fullName evidence="2">Uncharacterized protein</fullName>
    </submittedName>
</protein>
<dbReference type="AlphaFoldDB" id="A0A919LWS7"/>
<organism evidence="2 3">
    <name type="scientific">Klebsiella pneumoniae</name>
    <dbReference type="NCBI Taxonomy" id="573"/>
    <lineage>
        <taxon>Bacteria</taxon>
        <taxon>Pseudomonadati</taxon>
        <taxon>Pseudomonadota</taxon>
        <taxon>Gammaproteobacteria</taxon>
        <taxon>Enterobacterales</taxon>
        <taxon>Enterobacteriaceae</taxon>
        <taxon>Klebsiella/Raoultella group</taxon>
        <taxon>Klebsiella</taxon>
        <taxon>Klebsiella pneumoniae complex</taxon>
    </lineage>
</organism>
<name>A0A919LWS7_KLEPN</name>
<reference evidence="2" key="1">
    <citation type="submission" date="2020-10" db="EMBL/GenBank/DDBJ databases">
        <title>Genome Sequence of ESBL Producing Zambian Clinical Strains.</title>
        <authorList>
            <person name="Shawa M."/>
            <person name="Furuta Y."/>
            <person name="Simbotwe M."/>
            <person name="Mulenga E."/>
            <person name="Mubanga M."/>
            <person name="Mulenga G."/>
            <person name="Kaile C."/>
            <person name="Zorigt T."/>
            <person name="Hang'ombe B."/>
            <person name="Higashi H."/>
        </authorList>
    </citation>
    <scope>NUCLEOTIDE SEQUENCE</scope>
    <source>
        <strain evidence="2">Zam_UTH_09</strain>
    </source>
</reference>
<proteinExistence type="predicted"/>
<evidence type="ECO:0000313" key="2">
    <source>
        <dbReference type="EMBL" id="GHK50697.1"/>
    </source>
</evidence>
<sequence length="199" mass="21841">MQQKGQAPQSVAGWQREGSPASRLHQTLWLESILTLAENALFRPFRARQAELPPLNLCAAGICLTPVAAVANNLWQQQIAAITTLSRATTRRGPHPLPDLLLSSLPHRHGVSRRMRDAGLAAGVGFLFLALAMLASFINNQRPVRSVGDHLAVYHRLSGTPPTPKLQAQQRLRADSRLLDDWLRRGSRCVIGWGCIRGG</sequence>
<dbReference type="Proteomes" id="UP000655094">
    <property type="component" value="Unassembled WGS sequence"/>
</dbReference>
<gene>
    <name evidence="2" type="ORF">KPZU09_04330</name>
</gene>